<dbReference type="GO" id="GO:0051792">
    <property type="term" value="P:medium-chain fatty acid biosynthetic process"/>
    <property type="evidence" value="ECO:0007669"/>
    <property type="project" value="TreeGrafter"/>
</dbReference>
<dbReference type="PIRSF" id="PIRSF005211">
    <property type="entry name" value="Ab_hydro_YheT"/>
    <property type="match status" value="1"/>
</dbReference>
<dbReference type="InterPro" id="IPR050960">
    <property type="entry name" value="AB_hydrolase_4_sf"/>
</dbReference>
<keyword evidence="4" id="KW-0378">Hydrolase</keyword>
<dbReference type="PANTHER" id="PTHR10794">
    <property type="entry name" value="ABHYDROLASE DOMAIN-CONTAINING PROTEIN"/>
    <property type="match status" value="1"/>
</dbReference>
<dbReference type="GO" id="GO:0047372">
    <property type="term" value="F:monoacylglycerol lipase activity"/>
    <property type="evidence" value="ECO:0007669"/>
    <property type="project" value="TreeGrafter"/>
</dbReference>
<dbReference type="InterPro" id="IPR029058">
    <property type="entry name" value="AB_hydrolase_fold"/>
</dbReference>
<evidence type="ECO:0000256" key="1">
    <source>
        <dbReference type="ARBA" id="ARBA00010884"/>
    </source>
</evidence>
<dbReference type="EMBL" id="JAUEPT010000042">
    <property type="protein sequence ID" value="KAK0438604.1"/>
    <property type="molecule type" value="Genomic_DNA"/>
</dbReference>
<dbReference type="InterPro" id="IPR000073">
    <property type="entry name" value="AB_hydrolase_1"/>
</dbReference>
<feature type="domain" description="AB hydrolase-1" evidence="3">
    <location>
        <begin position="111"/>
        <end position="338"/>
    </location>
</feature>
<evidence type="ECO:0000256" key="2">
    <source>
        <dbReference type="PIRSR" id="PIRSR005211-1"/>
    </source>
</evidence>
<protein>
    <submittedName>
        <fullName evidence="4">Alpha/Beta hydrolase protein</fullName>
    </submittedName>
</protein>
<dbReference type="SUPFAM" id="SSF53474">
    <property type="entry name" value="alpha/beta-Hydrolases"/>
    <property type="match status" value="1"/>
</dbReference>
<keyword evidence="5" id="KW-1185">Reference proteome</keyword>
<dbReference type="Proteomes" id="UP001175226">
    <property type="component" value="Unassembled WGS sequence"/>
</dbReference>
<comment type="caution">
    <text evidence="4">The sequence shown here is derived from an EMBL/GenBank/DDBJ whole genome shotgun (WGS) entry which is preliminary data.</text>
</comment>
<sequence>MAHATVVSYPSSPVLVPIRSQTDKGTEQRSLRELIEGRCISLFDDFKPVWWLNKHVSCLIGHTQTVYCVVGDFSKSDQVQYSRTYLRLLDGGTLGLDFTPADNSSVAEDAPIIVVLTGLTGGSWEPYVKAMLSPACTPVDQGGLGYRAVVVNFRGCADVPITSSLFYNAGSTDDLRQALIYVRNRYPKAPLLGLAFSLGGNIMIRYLAEEKKESRLSTAFVLGCPWNLSENSAALEKSFLGRFYSKGLGGNFVRIVTENQKALGKDPSFKELVKTTVALKFPTLSKFDDTYSRVAGAAGPPFPFPSGSAYYKWASSHYVLPDICVPLLTLNARDDPVVRRIPASVDNPYVIMATTSGGGHLGWFVNSRDKWIRKPVLEWLRMCGEEIVHNNRERAIVLGDDGFLREEGDGQIGCREIGPEDLEHIVQSGPMDIWRRLRGLLRSV</sequence>
<dbReference type="InterPro" id="IPR012020">
    <property type="entry name" value="ABHD4"/>
</dbReference>
<evidence type="ECO:0000259" key="3">
    <source>
        <dbReference type="Pfam" id="PF00561"/>
    </source>
</evidence>
<feature type="active site" description="Charge relay system" evidence="2">
    <location>
        <position position="335"/>
    </location>
</feature>
<feature type="active site" description="Charge relay system" evidence="2">
    <location>
        <position position="197"/>
    </location>
</feature>
<feature type="active site" description="Charge relay system" evidence="2">
    <location>
        <position position="360"/>
    </location>
</feature>
<evidence type="ECO:0000313" key="4">
    <source>
        <dbReference type="EMBL" id="KAK0438604.1"/>
    </source>
</evidence>
<dbReference type="GO" id="GO:0051793">
    <property type="term" value="P:medium-chain fatty acid catabolic process"/>
    <property type="evidence" value="ECO:0007669"/>
    <property type="project" value="TreeGrafter"/>
</dbReference>
<gene>
    <name evidence="4" type="ORF">EV421DRAFT_2085235</name>
</gene>
<dbReference type="Pfam" id="PF00561">
    <property type="entry name" value="Abhydrolase_1"/>
    <property type="match status" value="1"/>
</dbReference>
<proteinExistence type="inferred from homology"/>
<dbReference type="PANTHER" id="PTHR10794:SF63">
    <property type="entry name" value="ALPHA_BETA HYDROLASE 1, ISOFORM A"/>
    <property type="match status" value="1"/>
</dbReference>
<comment type="similarity">
    <text evidence="1">Belongs to the AB hydrolase superfamily. AB hydrolase 4 family.</text>
</comment>
<dbReference type="AlphaFoldDB" id="A0AA39MM00"/>
<organism evidence="4 5">
    <name type="scientific">Armillaria borealis</name>
    <dbReference type="NCBI Taxonomy" id="47425"/>
    <lineage>
        <taxon>Eukaryota</taxon>
        <taxon>Fungi</taxon>
        <taxon>Dikarya</taxon>
        <taxon>Basidiomycota</taxon>
        <taxon>Agaricomycotina</taxon>
        <taxon>Agaricomycetes</taxon>
        <taxon>Agaricomycetidae</taxon>
        <taxon>Agaricales</taxon>
        <taxon>Marasmiineae</taxon>
        <taxon>Physalacriaceae</taxon>
        <taxon>Armillaria</taxon>
    </lineage>
</organism>
<reference evidence="4" key="1">
    <citation type="submission" date="2023-06" db="EMBL/GenBank/DDBJ databases">
        <authorList>
            <consortium name="Lawrence Berkeley National Laboratory"/>
            <person name="Ahrendt S."/>
            <person name="Sahu N."/>
            <person name="Indic B."/>
            <person name="Wong-Bajracharya J."/>
            <person name="Merenyi Z."/>
            <person name="Ke H.-M."/>
            <person name="Monk M."/>
            <person name="Kocsube S."/>
            <person name="Drula E."/>
            <person name="Lipzen A."/>
            <person name="Balint B."/>
            <person name="Henrissat B."/>
            <person name="Andreopoulos B."/>
            <person name="Martin F.M."/>
            <person name="Harder C.B."/>
            <person name="Rigling D."/>
            <person name="Ford K.L."/>
            <person name="Foster G.D."/>
            <person name="Pangilinan J."/>
            <person name="Papanicolaou A."/>
            <person name="Barry K."/>
            <person name="LaButti K."/>
            <person name="Viragh M."/>
            <person name="Koriabine M."/>
            <person name="Yan M."/>
            <person name="Riley R."/>
            <person name="Champramary S."/>
            <person name="Plett K.L."/>
            <person name="Tsai I.J."/>
            <person name="Slot J."/>
            <person name="Sipos G."/>
            <person name="Plett J."/>
            <person name="Nagy L.G."/>
            <person name="Grigoriev I.V."/>
        </authorList>
    </citation>
    <scope>NUCLEOTIDE SEQUENCE</scope>
    <source>
        <strain evidence="4">FPL87.14</strain>
    </source>
</reference>
<accession>A0AA39MM00</accession>
<name>A0AA39MM00_9AGAR</name>
<evidence type="ECO:0000313" key="5">
    <source>
        <dbReference type="Proteomes" id="UP001175226"/>
    </source>
</evidence>
<dbReference type="Gene3D" id="3.40.50.1820">
    <property type="entry name" value="alpha/beta hydrolase"/>
    <property type="match status" value="1"/>
</dbReference>
<dbReference type="GO" id="GO:0008126">
    <property type="term" value="F:acetylesterase activity"/>
    <property type="evidence" value="ECO:0007669"/>
    <property type="project" value="TreeGrafter"/>
</dbReference>